<evidence type="ECO:0000256" key="3">
    <source>
        <dbReference type="PIRSR" id="PIRSR602124-2"/>
    </source>
</evidence>
<comment type="caution">
    <text evidence="5">The sequence shown here is derived from an EMBL/GenBank/DDBJ whole genome shotgun (WGS) entry which is preliminary data.</text>
</comment>
<feature type="binding site" evidence="3">
    <location>
        <position position="133"/>
    </location>
    <ligand>
        <name>Zn(2+)</name>
        <dbReference type="ChEBI" id="CHEBI:29105"/>
    </ligand>
</feature>
<dbReference type="STRING" id="1109443.G4U3D1"/>
<gene>
    <name evidence="5" type="ORF">PIIN_01760</name>
</gene>
<dbReference type="GO" id="GO:0045277">
    <property type="term" value="C:respiratory chain complex IV"/>
    <property type="evidence" value="ECO:0007669"/>
    <property type="project" value="InterPro"/>
</dbReference>
<dbReference type="AlphaFoldDB" id="G4U3D1"/>
<dbReference type="InterPro" id="IPR002124">
    <property type="entry name" value="Cyt_c_oxidase_su5b"/>
</dbReference>
<accession>G4U3D1</accession>
<name>G4U3D1_SERID</name>
<dbReference type="GO" id="GO:0005740">
    <property type="term" value="C:mitochondrial envelope"/>
    <property type="evidence" value="ECO:0007669"/>
    <property type="project" value="InterPro"/>
</dbReference>
<feature type="region of interest" description="Disordered" evidence="4">
    <location>
        <begin position="32"/>
        <end position="53"/>
    </location>
</feature>
<dbReference type="OrthoDB" id="10249250at2759"/>
<dbReference type="EMBL" id="CAFZ01001883">
    <property type="protein sequence ID" value="CCA78087.1"/>
    <property type="molecule type" value="Genomic_DNA"/>
</dbReference>
<dbReference type="PROSITE" id="PS51359">
    <property type="entry name" value="COX5B_2"/>
    <property type="match status" value="1"/>
</dbReference>
<dbReference type="HOGENOM" id="CLU_091071_2_0_1"/>
<dbReference type="GO" id="GO:0046872">
    <property type="term" value="F:metal ion binding"/>
    <property type="evidence" value="ECO:0007669"/>
    <property type="project" value="UniProtKB-KW"/>
</dbReference>
<sequence>MLGLRAARSLRSALPKTKNAVALRPATRAIASSSRLRSEKPPAIYGEGAKPGEVPTDFQQATGLERLQLLGQMEGVDVFNTGPLIMSKAGTLEDPTLVPSYSEERIVGCNGWPSETHDMVWLTASNHRENSRCPECGNVFKLQFLGEAGGHHHH</sequence>
<feature type="binding site" evidence="3">
    <location>
        <position position="117"/>
    </location>
    <ligand>
        <name>Zn(2+)</name>
        <dbReference type="ChEBI" id="CHEBI:29105"/>
    </ligand>
</feature>
<dbReference type="FunCoup" id="G4U3D1">
    <property type="interactions" value="211"/>
</dbReference>
<evidence type="ECO:0000256" key="2">
    <source>
        <dbReference type="ARBA" id="ARBA00022833"/>
    </source>
</evidence>
<keyword evidence="2 3" id="KW-0862">Zinc</keyword>
<keyword evidence="6" id="KW-1185">Reference proteome</keyword>
<dbReference type="OMA" id="FDMEPLQ"/>
<dbReference type="Gene3D" id="2.60.11.10">
    <property type="entry name" value="Cytochrome c oxidase, subunit Vb"/>
    <property type="match status" value="1"/>
</dbReference>
<keyword evidence="1 3" id="KW-0479">Metal-binding</keyword>
<protein>
    <submittedName>
        <fullName evidence="5">Probable COX4-cytochrome-c oxidase chain IV</fullName>
    </submittedName>
</protein>
<dbReference type="InParanoid" id="G4U3D1"/>
<evidence type="ECO:0000256" key="4">
    <source>
        <dbReference type="SAM" id="MobiDB-lite"/>
    </source>
</evidence>
<dbReference type="Proteomes" id="UP000007148">
    <property type="component" value="Unassembled WGS sequence"/>
</dbReference>
<dbReference type="GO" id="GO:0006123">
    <property type="term" value="P:mitochondrial electron transport, cytochrome c to oxygen"/>
    <property type="evidence" value="ECO:0007669"/>
    <property type="project" value="InterPro"/>
</dbReference>
<evidence type="ECO:0000313" key="6">
    <source>
        <dbReference type="Proteomes" id="UP000007148"/>
    </source>
</evidence>
<feature type="binding site" evidence="3">
    <location>
        <position position="136"/>
    </location>
    <ligand>
        <name>Zn(2+)</name>
        <dbReference type="ChEBI" id="CHEBI:29105"/>
    </ligand>
</feature>
<evidence type="ECO:0000313" key="5">
    <source>
        <dbReference type="EMBL" id="CCA78087.1"/>
    </source>
</evidence>
<dbReference type="PANTHER" id="PTHR10122">
    <property type="entry name" value="CYTOCHROME C OXIDASE SUBUNIT 5B, MITOCHONDRIAL"/>
    <property type="match status" value="1"/>
</dbReference>
<evidence type="ECO:0000256" key="1">
    <source>
        <dbReference type="ARBA" id="ARBA00022723"/>
    </source>
</evidence>
<proteinExistence type="predicted"/>
<dbReference type="SUPFAM" id="SSF57802">
    <property type="entry name" value="Rubredoxin-like"/>
    <property type="match status" value="1"/>
</dbReference>
<feature type="binding site" evidence="3">
    <location>
        <position position="109"/>
    </location>
    <ligand>
        <name>Zn(2+)</name>
        <dbReference type="ChEBI" id="CHEBI:29105"/>
    </ligand>
</feature>
<dbReference type="PANTHER" id="PTHR10122:SF0">
    <property type="entry name" value="CYTOCHROME C OXIDASE SUBUNIT 5B, ISOFORM A-RELATED"/>
    <property type="match status" value="1"/>
</dbReference>
<organism evidence="5 6">
    <name type="scientific">Serendipita indica (strain DSM 11827)</name>
    <name type="common">Root endophyte fungus</name>
    <name type="synonym">Piriformospora indica</name>
    <dbReference type="NCBI Taxonomy" id="1109443"/>
    <lineage>
        <taxon>Eukaryota</taxon>
        <taxon>Fungi</taxon>
        <taxon>Dikarya</taxon>
        <taxon>Basidiomycota</taxon>
        <taxon>Agaricomycotina</taxon>
        <taxon>Agaricomycetes</taxon>
        <taxon>Sebacinales</taxon>
        <taxon>Serendipitaceae</taxon>
        <taxon>Serendipita</taxon>
    </lineage>
</organism>
<dbReference type="InterPro" id="IPR036972">
    <property type="entry name" value="Cyt_c_oxidase_su5b_sf"/>
</dbReference>
<dbReference type="CDD" id="cd00924">
    <property type="entry name" value="Cyt_c_Oxidase_Vb"/>
    <property type="match status" value="1"/>
</dbReference>
<dbReference type="eggNOG" id="KOG3352">
    <property type="taxonomic scope" value="Eukaryota"/>
</dbReference>
<dbReference type="Pfam" id="PF01215">
    <property type="entry name" value="COX5B"/>
    <property type="match status" value="1"/>
</dbReference>
<reference evidence="5 6" key="1">
    <citation type="journal article" date="2011" name="PLoS Pathog.">
        <title>Endophytic Life Strategies Decoded by Genome and Transcriptome Analyses of the Mutualistic Root Symbiont Piriformospora indica.</title>
        <authorList>
            <person name="Zuccaro A."/>
            <person name="Lahrmann U."/>
            <person name="Guldener U."/>
            <person name="Langen G."/>
            <person name="Pfiffi S."/>
            <person name="Biedenkopf D."/>
            <person name="Wong P."/>
            <person name="Samans B."/>
            <person name="Grimm C."/>
            <person name="Basiewicz M."/>
            <person name="Murat C."/>
            <person name="Martin F."/>
            <person name="Kogel K.H."/>
        </authorList>
    </citation>
    <scope>NUCLEOTIDE SEQUENCE [LARGE SCALE GENOMIC DNA]</scope>
    <source>
        <strain evidence="5 6">DSM 11827</strain>
    </source>
</reference>